<feature type="compositionally biased region" description="Polar residues" evidence="1">
    <location>
        <begin position="631"/>
        <end position="676"/>
    </location>
</feature>
<feature type="compositionally biased region" description="Basic and acidic residues" evidence="1">
    <location>
        <begin position="242"/>
        <end position="252"/>
    </location>
</feature>
<name>A0A420YKJ5_9PEZI</name>
<dbReference type="AlphaFoldDB" id="A0A420YKJ5"/>
<evidence type="ECO:0000256" key="1">
    <source>
        <dbReference type="SAM" id="MobiDB-lite"/>
    </source>
</evidence>
<protein>
    <submittedName>
        <fullName evidence="2">Uncharacterized protein</fullName>
    </submittedName>
</protein>
<dbReference type="Proteomes" id="UP000275385">
    <property type="component" value="Unassembled WGS sequence"/>
</dbReference>
<feature type="region of interest" description="Disordered" evidence="1">
    <location>
        <begin position="90"/>
        <end position="259"/>
    </location>
</feature>
<feature type="compositionally biased region" description="Acidic residues" evidence="1">
    <location>
        <begin position="142"/>
        <end position="151"/>
    </location>
</feature>
<feature type="compositionally biased region" description="Low complexity" evidence="1">
    <location>
        <begin position="438"/>
        <end position="449"/>
    </location>
</feature>
<feature type="compositionally biased region" description="Basic and acidic residues" evidence="1">
    <location>
        <begin position="703"/>
        <end position="715"/>
    </location>
</feature>
<feature type="compositionally biased region" description="Low complexity" evidence="1">
    <location>
        <begin position="377"/>
        <end position="391"/>
    </location>
</feature>
<feature type="compositionally biased region" description="Basic residues" evidence="1">
    <location>
        <begin position="404"/>
        <end position="415"/>
    </location>
</feature>
<sequence>MMADHQVSPMFTPPLSRSSTFQQMLELERKYKFDRLQSTPEIPDIPVFPAEPHSPRVPLQVRRANSISQQQQDLMLKAARRSLVPTSLFIEIPSPKENQQPNISRTRPGTQERRQTAEPVPALADLEDVEPLHKSVKFLAPDTEDEDEESDQSSICQSPSWEGYGQKKKKDKKHEVERKRKEKDAKERAEREAKATKKRSSRLSKAPPTGVPPMPTVMERANSAPVLDASHYSLAGRAHRSSVKEGEVERAKPQSQHVSMAAPWSGEAAGMLHGAGQKSINIPGLQDEKDAATKAAVHSQFAYADAADPCPRMHKSYTTGPGVEMYYHINSTGSSVRNESKSSRESLPPSSSRTHMLRHVPAQQGAAKQARGRDTNTHPTTSSTYPSTNNSAELLRRGETSRERGRKNGYVRHHRDQSTERALAGFVDEQLVSGATVRSSSSSARSSSSRTRRSSITQEVKAVALRLTGKMPGSTSQRESPLHVPQDQQPDYFSSFDETHPAAEALGQPLPSPLEPTGTYSQQKQAAIAQANQASTSSNKASAGSLTASSGKTRSLKDVARAALHMAPSSPSQSPVVKPTIKPPPYYLLRQRFSSSSSVPSMRSLTLSSSSTTKSNQPPRSSRTQPSPTTVAASSQPAVRVSEGSSASSNYDDGSPLPSTVTTPESSRPQSVQEGSEPQDRAKESTTQDDARTLRSSADVEDGERSSDTTPREEKDEVMEGMSVKDDDTDAKSTSSDYEDAEEMPAQSVPTLPTSPATVEKKGKTQWLSESGDSFSIPYHFAKQASQPNLVDIGLRKEPLVVSSKPPLSRSRPSTAASDRTIMDSKQEGKNEEQEELEQKKRKLRKQGPDAKATKTTDHQADLVDPTDDENNAATALTSAKTAMLSARFMSPIGGFVPSYGFTSNPLFVDFGDVKKAESAPKQMPLPVATTATQIDLARAQTYEPPLTPTKAYPDKGAEPSLESPKSALGHIQTAKDNQQRQGASPPPLARSSTAPASILKSPSQHFNPPSRPQVLSVVPKQLQPPPSTAYSTSQQQVMTTEPRDLAPVAKMFVECCNCRYYHDMPAKLYECMAKPDALVEDKLRGIAGAITTMVKCPWCQHNMSTGCCAGYAAVVYIKEKLH</sequence>
<gene>
    <name evidence="2" type="ORF">DL546_009442</name>
</gene>
<feature type="region of interest" description="Disordered" evidence="1">
    <location>
        <begin position="330"/>
        <end position="772"/>
    </location>
</feature>
<feature type="compositionally biased region" description="Polar residues" evidence="1">
    <location>
        <begin position="748"/>
        <end position="757"/>
    </location>
</feature>
<feature type="compositionally biased region" description="Basic and acidic residues" evidence="1">
    <location>
        <begin position="847"/>
        <end position="862"/>
    </location>
</feature>
<feature type="compositionally biased region" description="Basic and acidic residues" evidence="1">
    <location>
        <begin position="821"/>
        <end position="832"/>
    </location>
</feature>
<feature type="compositionally biased region" description="Basic and acidic residues" evidence="1">
    <location>
        <begin position="394"/>
        <end position="403"/>
    </location>
</feature>
<feature type="region of interest" description="Disordered" evidence="1">
    <location>
        <begin position="800"/>
        <end position="870"/>
    </location>
</feature>
<feature type="compositionally biased region" description="Basic and acidic residues" evidence="1">
    <location>
        <begin position="678"/>
        <end position="693"/>
    </location>
</feature>
<proteinExistence type="predicted"/>
<reference evidence="2 3" key="1">
    <citation type="submission" date="2018-08" db="EMBL/GenBank/DDBJ databases">
        <title>Draft genome of the lignicolous fungus Coniochaeta pulveracea.</title>
        <authorList>
            <person name="Borstlap C.J."/>
            <person name="De Witt R.N."/>
            <person name="Botha A."/>
            <person name="Volschenk H."/>
        </authorList>
    </citation>
    <scope>NUCLEOTIDE SEQUENCE [LARGE SCALE GENOMIC DNA]</scope>
    <source>
        <strain evidence="2 3">CAB683</strain>
    </source>
</reference>
<dbReference type="OrthoDB" id="5386674at2759"/>
<feature type="compositionally biased region" description="Polar residues" evidence="1">
    <location>
        <begin position="991"/>
        <end position="1008"/>
    </location>
</feature>
<feature type="compositionally biased region" description="Polar residues" evidence="1">
    <location>
        <begin position="544"/>
        <end position="553"/>
    </location>
</feature>
<feature type="region of interest" description="Disordered" evidence="1">
    <location>
        <begin position="943"/>
        <end position="1014"/>
    </location>
</feature>
<feature type="compositionally biased region" description="Basic and acidic residues" evidence="1">
    <location>
        <begin position="173"/>
        <end position="195"/>
    </location>
</feature>
<feature type="compositionally biased region" description="Low complexity" evidence="1">
    <location>
        <begin position="800"/>
        <end position="814"/>
    </location>
</feature>
<comment type="caution">
    <text evidence="2">The sequence shown here is derived from an EMBL/GenBank/DDBJ whole genome shotgun (WGS) entry which is preliminary data.</text>
</comment>
<dbReference type="EMBL" id="QVQW01000005">
    <property type="protein sequence ID" value="RKU48398.1"/>
    <property type="molecule type" value="Genomic_DNA"/>
</dbReference>
<organism evidence="2 3">
    <name type="scientific">Coniochaeta pulveracea</name>
    <dbReference type="NCBI Taxonomy" id="177199"/>
    <lineage>
        <taxon>Eukaryota</taxon>
        <taxon>Fungi</taxon>
        <taxon>Dikarya</taxon>
        <taxon>Ascomycota</taxon>
        <taxon>Pezizomycotina</taxon>
        <taxon>Sordariomycetes</taxon>
        <taxon>Sordariomycetidae</taxon>
        <taxon>Coniochaetales</taxon>
        <taxon>Coniochaetaceae</taxon>
        <taxon>Coniochaeta</taxon>
    </lineage>
</organism>
<evidence type="ECO:0000313" key="3">
    <source>
        <dbReference type="Proteomes" id="UP000275385"/>
    </source>
</evidence>
<feature type="compositionally biased region" description="Low complexity" evidence="1">
    <location>
        <begin position="589"/>
        <end position="630"/>
    </location>
</feature>
<evidence type="ECO:0000313" key="2">
    <source>
        <dbReference type="EMBL" id="RKU48398.1"/>
    </source>
</evidence>
<feature type="compositionally biased region" description="Low complexity" evidence="1">
    <location>
        <begin position="568"/>
        <end position="579"/>
    </location>
</feature>
<keyword evidence="3" id="KW-1185">Reference proteome</keyword>
<feature type="compositionally biased region" description="Low complexity" evidence="1">
    <location>
        <begin position="521"/>
        <end position="543"/>
    </location>
</feature>
<accession>A0A420YKJ5</accession>
<feature type="compositionally biased region" description="Polar residues" evidence="1">
    <location>
        <begin position="96"/>
        <end position="109"/>
    </location>
</feature>